<organism evidence="2 4">
    <name type="scientific">Mycoplasma struthionis</name>
    <dbReference type="NCBI Taxonomy" id="538220"/>
    <lineage>
        <taxon>Bacteria</taxon>
        <taxon>Bacillati</taxon>
        <taxon>Mycoplasmatota</taxon>
        <taxon>Mollicutes</taxon>
        <taxon>Mycoplasmataceae</taxon>
        <taxon>Mycoplasma</taxon>
    </lineage>
</organism>
<proteinExistence type="predicted"/>
<evidence type="ECO:0000259" key="1">
    <source>
        <dbReference type="Pfam" id="PF25888"/>
    </source>
</evidence>
<name>A0A3G8LI62_9MOLU</name>
<evidence type="ECO:0000313" key="2">
    <source>
        <dbReference type="EMBL" id="AZG68572.1"/>
    </source>
</evidence>
<dbReference type="RefSeq" id="WP_124724267.1">
    <property type="nucleotide sequence ID" value="NZ_CP034044.1"/>
</dbReference>
<dbReference type="KEGG" id="mstr:EGN60_01115"/>
<keyword evidence="4" id="KW-1185">Reference proteome</keyword>
<dbReference type="AlphaFoldDB" id="A0A3G8LI62"/>
<feature type="domain" description="Replicative helicase loading/DNA remodeling protein DnaB N-terminal winged helix" evidence="1">
    <location>
        <begin position="2"/>
        <end position="213"/>
    </location>
</feature>
<reference evidence="3 5" key="2">
    <citation type="submission" date="2019-06" db="EMBL/GenBank/DDBJ databases">
        <title>A comparative genomics study of ostrich specific Mycoplasmas.</title>
        <authorList>
            <person name="Botes A."/>
            <person name="Nel T."/>
        </authorList>
    </citation>
    <scope>NUCLEOTIDE SEQUENCE [LARGE SCALE GENOMIC DNA]</scope>
    <source>
        <strain evidence="3 5">Ms01</strain>
    </source>
</reference>
<reference evidence="2 4" key="1">
    <citation type="submission" date="2018-11" db="EMBL/GenBank/DDBJ databases">
        <title>Genome sequence of Mycoplasma struthionis sp. nov.</title>
        <authorList>
            <person name="Spergser J."/>
        </authorList>
    </citation>
    <scope>NUCLEOTIDE SEQUENCE [LARGE SCALE GENOMIC DNA]</scope>
    <source>
        <strain evidence="2 4">237IA</strain>
    </source>
</reference>
<gene>
    <name evidence="2" type="ORF">EGN60_01115</name>
    <name evidence="3" type="ORF">FJM01_00960</name>
</gene>
<dbReference type="InterPro" id="IPR058660">
    <property type="entry name" value="WHD_DnaB"/>
</dbReference>
<evidence type="ECO:0000313" key="4">
    <source>
        <dbReference type="Proteomes" id="UP000275883"/>
    </source>
</evidence>
<dbReference type="Proteomes" id="UP000275883">
    <property type="component" value="Chromosome"/>
</dbReference>
<dbReference type="OrthoDB" id="395744at2"/>
<sequence>MKQFYVENTEHVKVNDLRSLRIFYSSIIGKNAVLVYQHLFDLNDIYDVNYSHLLSNTLKMLSINEQEFIEARFKLEALSLLKTYEDEQNNVYFVLQKPLNANEISNSHFLESLICKNIGSDKYGDLLKQTAEFSFNKKPLKNVSKRYFDVFSEKNEVENFEGQKDFEICDEKTWKQTLSSEKYIEYKLQSKITIKLQNLIDKLRLMKFDDFSINCFLHYSLSVNKTIVSKYVEKIAKDFAHKNLFNAELIDNELNGVLEVKNINKNLDYNKDDNKILPTYNYEESDLVGELDWEN</sequence>
<dbReference type="Pfam" id="PF25888">
    <property type="entry name" value="WHD_DnaB"/>
    <property type="match status" value="1"/>
</dbReference>
<dbReference type="EMBL" id="CP034044">
    <property type="protein sequence ID" value="AZG68572.1"/>
    <property type="molecule type" value="Genomic_DNA"/>
</dbReference>
<protein>
    <recommendedName>
        <fullName evidence="1">Replicative helicase loading/DNA remodeling protein DnaB N-terminal winged helix domain-containing protein</fullName>
    </recommendedName>
</protein>
<accession>A0A502M6K6</accession>
<evidence type="ECO:0000313" key="5">
    <source>
        <dbReference type="Proteomes" id="UP000317904"/>
    </source>
</evidence>
<accession>A0A3G8LI62</accession>
<dbReference type="Proteomes" id="UP000317904">
    <property type="component" value="Unassembled WGS sequence"/>
</dbReference>
<dbReference type="EMBL" id="VFSY01000020">
    <property type="protein sequence ID" value="TPI02402.1"/>
    <property type="molecule type" value="Genomic_DNA"/>
</dbReference>
<evidence type="ECO:0000313" key="3">
    <source>
        <dbReference type="EMBL" id="TPI02402.1"/>
    </source>
</evidence>